<comment type="caution">
    <text evidence="1">The sequence shown here is derived from an EMBL/GenBank/DDBJ whole genome shotgun (WGS) entry which is preliminary data.</text>
</comment>
<protein>
    <submittedName>
        <fullName evidence="1">Uncharacterized protein</fullName>
    </submittedName>
</protein>
<dbReference type="AlphaFoldDB" id="A0A8J2P4W3"/>
<evidence type="ECO:0000313" key="2">
    <source>
        <dbReference type="Proteomes" id="UP000708208"/>
    </source>
</evidence>
<reference evidence="1" key="1">
    <citation type="submission" date="2021-06" db="EMBL/GenBank/DDBJ databases">
        <authorList>
            <person name="Hodson N. C."/>
            <person name="Mongue J. A."/>
            <person name="Jaron S. K."/>
        </authorList>
    </citation>
    <scope>NUCLEOTIDE SEQUENCE</scope>
</reference>
<dbReference type="Proteomes" id="UP000708208">
    <property type="component" value="Unassembled WGS sequence"/>
</dbReference>
<gene>
    <name evidence="1" type="ORF">AFUS01_LOCUS20456</name>
</gene>
<organism evidence="1 2">
    <name type="scientific">Allacma fusca</name>
    <dbReference type="NCBI Taxonomy" id="39272"/>
    <lineage>
        <taxon>Eukaryota</taxon>
        <taxon>Metazoa</taxon>
        <taxon>Ecdysozoa</taxon>
        <taxon>Arthropoda</taxon>
        <taxon>Hexapoda</taxon>
        <taxon>Collembola</taxon>
        <taxon>Symphypleona</taxon>
        <taxon>Sminthuridae</taxon>
        <taxon>Allacma</taxon>
    </lineage>
</organism>
<name>A0A8J2P4W3_9HEXA</name>
<evidence type="ECO:0000313" key="1">
    <source>
        <dbReference type="EMBL" id="CAG7731900.1"/>
    </source>
</evidence>
<sequence length="82" mass="9135">MSTVFELRLGVGGNGWRHSVHSAFINQDMEIASVLIDASSVNFVFFELGSGESGNCSLCILDLEMWKNIPHHHDLFTSYTFA</sequence>
<dbReference type="EMBL" id="CAJVCH010221200">
    <property type="protein sequence ID" value="CAG7731900.1"/>
    <property type="molecule type" value="Genomic_DNA"/>
</dbReference>
<accession>A0A8J2P4W3</accession>
<keyword evidence="2" id="KW-1185">Reference proteome</keyword>
<proteinExistence type="predicted"/>